<dbReference type="Pfam" id="PF07985">
    <property type="entry name" value="SRR1"/>
    <property type="match status" value="1"/>
</dbReference>
<dbReference type="AlphaFoldDB" id="A0A4Z0YXC3"/>
<evidence type="ECO:0000313" key="2">
    <source>
        <dbReference type="EMBL" id="TGJ84598.1"/>
    </source>
</evidence>
<dbReference type="PANTHER" id="PTHR42080">
    <property type="entry name" value="SRR1 DOMAIN-CONTAINING PROTEIN"/>
    <property type="match status" value="1"/>
</dbReference>
<accession>A0A4Z0YXC3</accession>
<organism evidence="2 3">
    <name type="scientific">Xylaria hypoxylon</name>
    <dbReference type="NCBI Taxonomy" id="37992"/>
    <lineage>
        <taxon>Eukaryota</taxon>
        <taxon>Fungi</taxon>
        <taxon>Dikarya</taxon>
        <taxon>Ascomycota</taxon>
        <taxon>Pezizomycotina</taxon>
        <taxon>Sordariomycetes</taxon>
        <taxon>Xylariomycetidae</taxon>
        <taxon>Xylariales</taxon>
        <taxon>Xylariaceae</taxon>
        <taxon>Xylaria</taxon>
    </lineage>
</organism>
<evidence type="ECO:0000259" key="1">
    <source>
        <dbReference type="Pfam" id="PF07985"/>
    </source>
</evidence>
<dbReference type="PANTHER" id="PTHR42080:SF1">
    <property type="entry name" value="SRR1-LIKE DOMAIN-CONTAINING PROTEIN"/>
    <property type="match status" value="1"/>
</dbReference>
<dbReference type="EMBL" id="SKBN01000063">
    <property type="protein sequence ID" value="TGJ84598.1"/>
    <property type="molecule type" value="Genomic_DNA"/>
</dbReference>
<proteinExistence type="predicted"/>
<gene>
    <name evidence="2" type="ORF">E0Z10_g4167</name>
</gene>
<comment type="caution">
    <text evidence="2">The sequence shown here is derived from an EMBL/GenBank/DDBJ whole genome shotgun (WGS) entry which is preliminary data.</text>
</comment>
<dbReference type="Proteomes" id="UP000297716">
    <property type="component" value="Unassembled WGS sequence"/>
</dbReference>
<keyword evidence="3" id="KW-1185">Reference proteome</keyword>
<dbReference type="OrthoDB" id="4709544at2759"/>
<name>A0A4Z0YXC3_9PEZI</name>
<evidence type="ECO:0000313" key="3">
    <source>
        <dbReference type="Proteomes" id="UP000297716"/>
    </source>
</evidence>
<reference evidence="2 3" key="1">
    <citation type="submission" date="2019-03" db="EMBL/GenBank/DDBJ databases">
        <title>Draft genome sequence of Xylaria hypoxylon DSM 108379, a ubiquitous saprotrophic-parasitic fungi on hardwood.</title>
        <authorList>
            <person name="Buettner E."/>
            <person name="Leonhardt S."/>
            <person name="Gebauer A.M."/>
            <person name="Liers C."/>
            <person name="Hofrichter M."/>
            <person name="Kellner H."/>
        </authorList>
    </citation>
    <scope>NUCLEOTIDE SEQUENCE [LARGE SCALE GENOMIC DNA]</scope>
    <source>
        <strain evidence="2 3">DSM 108379</strain>
    </source>
</reference>
<dbReference type="InterPro" id="IPR012942">
    <property type="entry name" value="SRR1-like"/>
</dbReference>
<protein>
    <recommendedName>
        <fullName evidence="1">SRR1-like domain-containing protein</fullName>
    </recommendedName>
</protein>
<feature type="domain" description="SRR1-like" evidence="1">
    <location>
        <begin position="57"/>
        <end position="188"/>
    </location>
</feature>
<sequence>MPPDTDSKAKTKAKMESSEDVYEDVYKALENARAEWATSKDARGLNARLTDAVEKKKLVGVRNIVCFGLAGPECWGVGKPLTDDAKLKGHGNRSLIQHVAALFMADVITEASENKEKVEVYSQDPMYRSHDIKALKAHGIQVLGGHEGFVKVGADTLVFLMGAGTPILRVLCETTRPAAIICTLLHQNQDIDGAHALLKLLDLEYDECMDWLPFFHPLIHTRVAHGRPQTMADLAQNGQRPLQGASVRFLKPRFSIG</sequence>